<feature type="region of interest" description="Disordered" evidence="7">
    <location>
        <begin position="1"/>
        <end position="26"/>
    </location>
</feature>
<comment type="similarity">
    <text evidence="1">Belongs to the universal ribosomal protein uS4 family.</text>
</comment>
<gene>
    <name evidence="9" type="ORF">UY92_C0003G0020</name>
</gene>
<dbReference type="PANTHER" id="PTHR11831">
    <property type="entry name" value="30S 40S RIBOSOMAL PROTEIN"/>
    <property type="match status" value="1"/>
</dbReference>
<evidence type="ECO:0000313" key="10">
    <source>
        <dbReference type="Proteomes" id="UP000033870"/>
    </source>
</evidence>
<dbReference type="Proteomes" id="UP000033870">
    <property type="component" value="Unassembled WGS sequence"/>
</dbReference>
<dbReference type="PANTHER" id="PTHR11831:SF4">
    <property type="entry name" value="SMALL RIBOSOMAL SUBUNIT PROTEIN US4M"/>
    <property type="match status" value="1"/>
</dbReference>
<evidence type="ECO:0000256" key="7">
    <source>
        <dbReference type="SAM" id="MobiDB-lite"/>
    </source>
</evidence>
<dbReference type="GO" id="GO:0042274">
    <property type="term" value="P:ribosomal small subunit biogenesis"/>
    <property type="evidence" value="ECO:0007669"/>
    <property type="project" value="TreeGrafter"/>
</dbReference>
<dbReference type="InterPro" id="IPR036986">
    <property type="entry name" value="S4_RNA-bd_sf"/>
</dbReference>
<evidence type="ECO:0000256" key="6">
    <source>
        <dbReference type="PROSITE-ProRule" id="PRU00182"/>
    </source>
</evidence>
<evidence type="ECO:0000256" key="2">
    <source>
        <dbReference type="ARBA" id="ARBA00022730"/>
    </source>
</evidence>
<dbReference type="Gene3D" id="3.10.290.10">
    <property type="entry name" value="RNA-binding S4 domain"/>
    <property type="match status" value="1"/>
</dbReference>
<feature type="compositionally biased region" description="Basic residues" evidence="7">
    <location>
        <begin position="1"/>
        <end position="10"/>
    </location>
</feature>
<evidence type="ECO:0000256" key="3">
    <source>
        <dbReference type="ARBA" id="ARBA00022884"/>
    </source>
</evidence>
<dbReference type="InterPro" id="IPR022801">
    <property type="entry name" value="Ribosomal_uS4"/>
</dbReference>
<protein>
    <submittedName>
        <fullName evidence="9">30S ribosomal protein S4</fullName>
    </submittedName>
</protein>
<dbReference type="GO" id="GO:0019843">
    <property type="term" value="F:rRNA binding"/>
    <property type="evidence" value="ECO:0007669"/>
    <property type="project" value="UniProtKB-KW"/>
</dbReference>
<sequence length="184" mass="20892">MAKGLRHKLGQHWPTKPLDRNKTARKPVREKLDMEKCQQEKDKLRTLYDIGENELKRYVKKAILSPEDDAEHLLRKLELRLDTVVYRLGFAATHAGACELIKSGHVSVNNVILDTPSFPVAHHDQVACKQTSLQQALVKAGAPPLPPWLTREGLAGSVRHLPSLHELRRRDVDINCVLEYYAVI</sequence>
<proteinExistence type="inferred from homology"/>
<dbReference type="GO" id="GO:0015935">
    <property type="term" value="C:small ribosomal subunit"/>
    <property type="evidence" value="ECO:0007669"/>
    <property type="project" value="TreeGrafter"/>
</dbReference>
<dbReference type="EMBL" id="LCRX01000003">
    <property type="protein sequence ID" value="KKW42814.1"/>
    <property type="molecule type" value="Genomic_DNA"/>
</dbReference>
<dbReference type="Gene3D" id="1.10.1050.10">
    <property type="entry name" value="Ribosomal Protein S4 Delta 41, Chain A, domain 1"/>
    <property type="match status" value="1"/>
</dbReference>
<dbReference type="STRING" id="1619044.UY92_C0003G0020"/>
<evidence type="ECO:0000256" key="5">
    <source>
        <dbReference type="ARBA" id="ARBA00023274"/>
    </source>
</evidence>
<dbReference type="SMART" id="SM00363">
    <property type="entry name" value="S4"/>
    <property type="match status" value="1"/>
</dbReference>
<evidence type="ECO:0000313" key="9">
    <source>
        <dbReference type="EMBL" id="KKW42814.1"/>
    </source>
</evidence>
<evidence type="ECO:0000256" key="4">
    <source>
        <dbReference type="ARBA" id="ARBA00022980"/>
    </source>
</evidence>
<dbReference type="SUPFAM" id="SSF55174">
    <property type="entry name" value="Alpha-L RNA-binding motif"/>
    <property type="match status" value="1"/>
</dbReference>
<evidence type="ECO:0000259" key="8">
    <source>
        <dbReference type="SMART" id="SM00363"/>
    </source>
</evidence>
<evidence type="ECO:0000256" key="1">
    <source>
        <dbReference type="ARBA" id="ARBA00007465"/>
    </source>
</evidence>
<comment type="caution">
    <text evidence="9">The sequence shown here is derived from an EMBL/GenBank/DDBJ whole genome shotgun (WGS) entry which is preliminary data.</text>
</comment>
<dbReference type="InterPro" id="IPR002942">
    <property type="entry name" value="S4_RNA-bd"/>
</dbReference>
<accession>A0A0G2BBA6</accession>
<feature type="domain" description="RNA-binding S4" evidence="8">
    <location>
        <begin position="79"/>
        <end position="143"/>
    </location>
</feature>
<dbReference type="CDD" id="cd00165">
    <property type="entry name" value="S4"/>
    <property type="match status" value="1"/>
</dbReference>
<feature type="compositionally biased region" description="Basic and acidic residues" evidence="7">
    <location>
        <begin position="17"/>
        <end position="26"/>
    </location>
</feature>
<organism evidence="9 10">
    <name type="scientific">Candidatus Magasanikbacteria bacterium GW2011_GWA2_56_11</name>
    <dbReference type="NCBI Taxonomy" id="1619044"/>
    <lineage>
        <taxon>Bacteria</taxon>
        <taxon>Candidatus Magasanikiibacteriota</taxon>
    </lineage>
</organism>
<dbReference type="AlphaFoldDB" id="A0A0G2BBA6"/>
<keyword evidence="2" id="KW-0699">rRNA-binding</keyword>
<reference evidence="9 10" key="1">
    <citation type="journal article" date="2015" name="Nature">
        <title>rRNA introns, odd ribosomes, and small enigmatic genomes across a large radiation of phyla.</title>
        <authorList>
            <person name="Brown C.T."/>
            <person name="Hug L.A."/>
            <person name="Thomas B.C."/>
            <person name="Sharon I."/>
            <person name="Castelle C.J."/>
            <person name="Singh A."/>
            <person name="Wilkins M.J."/>
            <person name="Williams K.H."/>
            <person name="Banfield J.F."/>
        </authorList>
    </citation>
    <scope>NUCLEOTIDE SEQUENCE [LARGE SCALE GENOMIC DNA]</scope>
</reference>
<dbReference type="Pfam" id="PF01479">
    <property type="entry name" value="S4"/>
    <property type="match status" value="1"/>
</dbReference>
<keyword evidence="3 6" id="KW-0694">RNA-binding</keyword>
<keyword evidence="5" id="KW-0687">Ribonucleoprotein</keyword>
<name>A0A0G2BBA6_9BACT</name>
<dbReference type="GO" id="GO:0003735">
    <property type="term" value="F:structural constituent of ribosome"/>
    <property type="evidence" value="ECO:0007669"/>
    <property type="project" value="TreeGrafter"/>
</dbReference>
<dbReference type="PROSITE" id="PS50889">
    <property type="entry name" value="S4"/>
    <property type="match status" value="1"/>
</dbReference>
<keyword evidence="4 9" id="KW-0689">Ribosomal protein</keyword>